<feature type="transmembrane region" description="Helical" evidence="5">
    <location>
        <begin position="6"/>
        <end position="25"/>
    </location>
</feature>
<name>A0A511UQ84_9GAMM</name>
<dbReference type="InterPro" id="IPR004837">
    <property type="entry name" value="NaCa_Exmemb"/>
</dbReference>
<evidence type="ECO:0000256" key="4">
    <source>
        <dbReference type="ARBA" id="ARBA00023136"/>
    </source>
</evidence>
<gene>
    <name evidence="7" type="primary">yrbG_2</name>
    <name evidence="7" type="ORF">HVA01_18370</name>
</gene>
<keyword evidence="8" id="KW-1185">Reference proteome</keyword>
<keyword evidence="3 5" id="KW-1133">Transmembrane helix</keyword>
<dbReference type="PANTHER" id="PTHR10846">
    <property type="entry name" value="SODIUM/POTASSIUM/CALCIUM EXCHANGER"/>
    <property type="match status" value="1"/>
</dbReference>
<dbReference type="Gene3D" id="1.20.1420.30">
    <property type="entry name" value="NCX, central ion-binding region"/>
    <property type="match status" value="1"/>
</dbReference>
<comment type="subcellular location">
    <subcellularLocation>
        <location evidence="1">Membrane</location>
        <topology evidence="1">Multi-pass membrane protein</topology>
    </subcellularLocation>
</comment>
<evidence type="ECO:0000256" key="2">
    <source>
        <dbReference type="ARBA" id="ARBA00022692"/>
    </source>
</evidence>
<dbReference type="EMBL" id="BJXV01000009">
    <property type="protein sequence ID" value="GEN28191.1"/>
    <property type="molecule type" value="Genomic_DNA"/>
</dbReference>
<keyword evidence="2 5" id="KW-0812">Transmembrane</keyword>
<dbReference type="InterPro" id="IPR044880">
    <property type="entry name" value="NCX_ion-bd_dom_sf"/>
</dbReference>
<comment type="caution">
    <text evidence="7">The sequence shown here is derived from an EMBL/GenBank/DDBJ whole genome shotgun (WGS) entry which is preliminary data.</text>
</comment>
<keyword evidence="4 5" id="KW-0472">Membrane</keyword>
<evidence type="ECO:0000313" key="8">
    <source>
        <dbReference type="Proteomes" id="UP000321303"/>
    </source>
</evidence>
<evidence type="ECO:0000256" key="5">
    <source>
        <dbReference type="SAM" id="Phobius"/>
    </source>
</evidence>
<evidence type="ECO:0000256" key="1">
    <source>
        <dbReference type="ARBA" id="ARBA00004141"/>
    </source>
</evidence>
<feature type="transmembrane region" description="Helical" evidence="5">
    <location>
        <begin position="208"/>
        <end position="230"/>
    </location>
</feature>
<dbReference type="GO" id="GO:0008273">
    <property type="term" value="F:calcium, potassium:sodium antiporter activity"/>
    <property type="evidence" value="ECO:0007669"/>
    <property type="project" value="TreeGrafter"/>
</dbReference>
<sequence>MHELSTYQLSLIAFGAIAFGVWMLIKGGDWTVDNAVTVAGRSGLSKLFIAATVLAFGTSAPELFTSVNANLSGFPGISVGNVIGSNIANVLMVIAVSALIAPVVFRRADVGLDTVVMLVATAGMTAAVIAGTLPAWGGLVMVIVLAGYVFYQYKASKLDVDEVEEHDAGSRFPGLMLLVGIVTLLIGSEILVQGAVAGGIALGVPEAVIGMTLIAFGTSLPELTACVAAARKGQNDMIVGGIIGSNIFNILSVLALSAVAKPLLIDPRFASFDIYAVVLVTLVFAAFLLFVGKIGRIAGGIMAACYIAFIIAQYTVADSVLAATL</sequence>
<feature type="domain" description="Sodium/calcium exchanger membrane region" evidence="6">
    <location>
        <begin position="13"/>
        <end position="153"/>
    </location>
</feature>
<dbReference type="GO" id="GO:0005886">
    <property type="term" value="C:plasma membrane"/>
    <property type="evidence" value="ECO:0007669"/>
    <property type="project" value="TreeGrafter"/>
</dbReference>
<dbReference type="NCBIfam" id="TIGR00367">
    <property type="entry name" value="calcium/sodium antiporter"/>
    <property type="match status" value="1"/>
</dbReference>
<proteinExistence type="predicted"/>
<feature type="transmembrane region" description="Helical" evidence="5">
    <location>
        <begin position="112"/>
        <end position="130"/>
    </location>
</feature>
<feature type="transmembrane region" description="Helical" evidence="5">
    <location>
        <begin position="87"/>
        <end position="105"/>
    </location>
</feature>
<evidence type="ECO:0000313" key="7">
    <source>
        <dbReference type="EMBL" id="GEN28191.1"/>
    </source>
</evidence>
<feature type="transmembrane region" description="Helical" evidence="5">
    <location>
        <begin position="297"/>
        <end position="316"/>
    </location>
</feature>
<evidence type="ECO:0000259" key="6">
    <source>
        <dbReference type="Pfam" id="PF01699"/>
    </source>
</evidence>
<dbReference type="RefSeq" id="WP_146875026.1">
    <property type="nucleotide sequence ID" value="NZ_BJXV01000009.1"/>
</dbReference>
<feature type="transmembrane region" description="Helical" evidence="5">
    <location>
        <begin position="46"/>
        <end position="67"/>
    </location>
</feature>
<feature type="transmembrane region" description="Helical" evidence="5">
    <location>
        <begin position="237"/>
        <end position="260"/>
    </location>
</feature>
<dbReference type="GO" id="GO:0005262">
    <property type="term" value="F:calcium channel activity"/>
    <property type="evidence" value="ECO:0007669"/>
    <property type="project" value="TreeGrafter"/>
</dbReference>
<dbReference type="PANTHER" id="PTHR10846:SF8">
    <property type="entry name" value="INNER MEMBRANE PROTEIN YRBG"/>
    <property type="match status" value="1"/>
</dbReference>
<accession>A0A511UQ84</accession>
<dbReference type="Pfam" id="PF01699">
    <property type="entry name" value="Na_Ca_ex"/>
    <property type="match status" value="2"/>
</dbReference>
<feature type="transmembrane region" description="Helical" evidence="5">
    <location>
        <begin position="174"/>
        <end position="202"/>
    </location>
</feature>
<feature type="transmembrane region" description="Helical" evidence="5">
    <location>
        <begin position="272"/>
        <end position="290"/>
    </location>
</feature>
<dbReference type="AlphaFoldDB" id="A0A511UQ84"/>
<organism evidence="7 8">
    <name type="scientific">Halovibrio variabilis</name>
    <dbReference type="NCBI Taxonomy" id="31910"/>
    <lineage>
        <taxon>Bacteria</taxon>
        <taxon>Pseudomonadati</taxon>
        <taxon>Pseudomonadota</taxon>
        <taxon>Gammaproteobacteria</taxon>
        <taxon>Oceanospirillales</taxon>
        <taxon>Halomonadaceae</taxon>
        <taxon>Halovibrio</taxon>
    </lineage>
</organism>
<protein>
    <submittedName>
        <fullName evidence="7">Sodium:calcium antiporter</fullName>
    </submittedName>
</protein>
<dbReference type="OrthoDB" id="9794225at2"/>
<dbReference type="GO" id="GO:0006874">
    <property type="term" value="P:intracellular calcium ion homeostasis"/>
    <property type="evidence" value="ECO:0007669"/>
    <property type="project" value="TreeGrafter"/>
</dbReference>
<dbReference type="Proteomes" id="UP000321303">
    <property type="component" value="Unassembled WGS sequence"/>
</dbReference>
<evidence type="ECO:0000256" key="3">
    <source>
        <dbReference type="ARBA" id="ARBA00022989"/>
    </source>
</evidence>
<reference evidence="7 8" key="1">
    <citation type="submission" date="2019-07" db="EMBL/GenBank/DDBJ databases">
        <title>Whole genome shotgun sequence of Halomonas variabilis NBRC 102410.</title>
        <authorList>
            <person name="Hosoyama A."/>
            <person name="Uohara A."/>
            <person name="Ohji S."/>
            <person name="Ichikawa N."/>
        </authorList>
    </citation>
    <scope>NUCLEOTIDE SEQUENCE [LARGE SCALE GENOMIC DNA]</scope>
    <source>
        <strain evidence="7 8">NBRC 102410</strain>
    </source>
</reference>
<feature type="domain" description="Sodium/calcium exchanger membrane region" evidence="6">
    <location>
        <begin position="175"/>
        <end position="314"/>
    </location>
</feature>
<dbReference type="InterPro" id="IPR004481">
    <property type="entry name" value="K/Na/Ca-exchanger"/>
</dbReference>